<name>A0ABT3SJN1_9MYCO</name>
<comment type="caution">
    <text evidence="1">The sequence shown here is derived from an EMBL/GenBank/DDBJ whole genome shotgun (WGS) entry which is preliminary data.</text>
</comment>
<dbReference type="Proteomes" id="UP001300745">
    <property type="component" value="Unassembled WGS sequence"/>
</dbReference>
<accession>A0ABT3SJN1</accession>
<evidence type="ECO:0000313" key="1">
    <source>
        <dbReference type="EMBL" id="MCX2939739.1"/>
    </source>
</evidence>
<evidence type="ECO:0008006" key="3">
    <source>
        <dbReference type="Google" id="ProtNLM"/>
    </source>
</evidence>
<dbReference type="EMBL" id="JAPJDO010000027">
    <property type="protein sequence ID" value="MCX2939739.1"/>
    <property type="molecule type" value="Genomic_DNA"/>
</dbReference>
<evidence type="ECO:0000313" key="2">
    <source>
        <dbReference type="Proteomes" id="UP001300745"/>
    </source>
</evidence>
<protein>
    <recommendedName>
        <fullName evidence="3">DUF4157 domain-containing protein</fullName>
    </recommendedName>
</protein>
<gene>
    <name evidence="1" type="ORF">ORI27_23865</name>
</gene>
<keyword evidence="2" id="KW-1185">Reference proteome</keyword>
<proteinExistence type="predicted"/>
<organism evidence="1 2">
    <name type="scientific">Mycobacterium pinniadriaticum</name>
    <dbReference type="NCBI Taxonomy" id="2994102"/>
    <lineage>
        <taxon>Bacteria</taxon>
        <taxon>Bacillati</taxon>
        <taxon>Actinomycetota</taxon>
        <taxon>Actinomycetes</taxon>
        <taxon>Mycobacteriales</taxon>
        <taxon>Mycobacteriaceae</taxon>
        <taxon>Mycobacterium</taxon>
    </lineage>
</organism>
<reference evidence="1 2" key="1">
    <citation type="submission" date="2022-11" db="EMBL/GenBank/DDBJ databases">
        <title>Mycobacterium sp. nov.</title>
        <authorList>
            <person name="Papic B."/>
            <person name="Spicic S."/>
            <person name="Duvnjak S."/>
        </authorList>
    </citation>
    <scope>NUCLEOTIDE SEQUENCE [LARGE SCALE GENOMIC DNA]</scope>
    <source>
        <strain evidence="1 2">CVI_P4</strain>
    </source>
</reference>
<sequence length="270" mass="28212">MLAELLAASVLIAVPSDAPPGQPSPSAAVPTPAPLVVGDGRTVDLISLGGSGTDGLLTRIAGDIGDAVAAVEKFWGTDWEHEIVVIATGSPAQFLTEGGLDQHGNWADIAAVSVADQVDIAHRRASGQRIVFAPGAAAMSDASLRIVLAHELFHLAARADTALDAPRWLVEGVADFVARPPALLPADAAADTALPADADLDIAGPQRERAYDRAWWFARFVADTYGVDGLRRLYVEACGPGHGDFATAVHHALDTDIAGLRARWARWLTG</sequence>